<organism evidence="1">
    <name type="scientific">uncultured Sulfurovum sp</name>
    <dbReference type="NCBI Taxonomy" id="269237"/>
    <lineage>
        <taxon>Bacteria</taxon>
        <taxon>Pseudomonadati</taxon>
        <taxon>Campylobacterota</taxon>
        <taxon>Epsilonproteobacteria</taxon>
        <taxon>Campylobacterales</taxon>
        <taxon>Sulfurovaceae</taxon>
        <taxon>Sulfurovum</taxon>
        <taxon>environmental samples</taxon>
    </lineage>
</organism>
<name>A0A6S6T7H0_9BACT</name>
<accession>A0A6S6T7H0</accession>
<gene>
    <name evidence="1" type="ORF">HELGO_WM19390</name>
</gene>
<dbReference type="EMBL" id="CACVAR010000267">
    <property type="protein sequence ID" value="CAA6816742.1"/>
    <property type="molecule type" value="Genomic_DNA"/>
</dbReference>
<proteinExistence type="predicted"/>
<dbReference type="AlphaFoldDB" id="A0A6S6T7H0"/>
<sequence>MEENAMNEKVLDEWELELQKQKRLLEAHMKELGIKSEMDCPDFPNCKVQEAYVQAVYNSMSKGAGGGFEF</sequence>
<evidence type="ECO:0000313" key="1">
    <source>
        <dbReference type="EMBL" id="CAA6816742.1"/>
    </source>
</evidence>
<reference evidence="1" key="1">
    <citation type="submission" date="2020-01" db="EMBL/GenBank/DDBJ databases">
        <authorList>
            <person name="Meier V. D."/>
            <person name="Meier V D."/>
        </authorList>
    </citation>
    <scope>NUCLEOTIDE SEQUENCE</scope>
    <source>
        <strain evidence="1">HLG_WM_MAG_03</strain>
    </source>
</reference>
<protein>
    <submittedName>
        <fullName evidence="1">Uncharacterized protein</fullName>
    </submittedName>
</protein>